<dbReference type="PANTHER" id="PTHR42759:SF1">
    <property type="entry name" value="MAGNESIUM-CHELATASE SUBUNIT CHLD"/>
    <property type="match status" value="1"/>
</dbReference>
<proteinExistence type="inferred from homology"/>
<dbReference type="SMART" id="SM00382">
    <property type="entry name" value="AAA"/>
    <property type="match status" value="1"/>
</dbReference>
<feature type="domain" description="AAA+ ATPase" evidence="2">
    <location>
        <begin position="56"/>
        <end position="202"/>
    </location>
</feature>
<dbReference type="OrthoDB" id="9808317at2"/>
<sequence>MNQQIEKLILPESIQTKIKAFHKQNITEEDQSLIGSPGYASDNEFILIDAIISLAMGKNILLKGPTGSGKTKLAETLSAVFHQPMHSINCSVDLDAEALVGYKTITNESGQSAIEFVPGPVTKAMQKGQFLYIDEINMAKPETLPILNGVLDYRKRMTNPFTGEVVQAKEGFGVIAAINEGYVGTVPLNEALKNRFVIIDVPYVTGKILEDVLKSQSTLSNEKLIKQFVQLSSDLLIQTENGTVSEDAASIRALLDTCDLAAYIPPLRAIERGVVEKLEDEREKAAVRNIAQTLFE</sequence>
<dbReference type="SUPFAM" id="SSF52540">
    <property type="entry name" value="P-loop containing nucleoside triphosphate hydrolases"/>
    <property type="match status" value="1"/>
</dbReference>
<evidence type="ECO:0000313" key="4">
    <source>
        <dbReference type="Proteomes" id="UP000067625"/>
    </source>
</evidence>
<evidence type="ECO:0000256" key="1">
    <source>
        <dbReference type="ARBA" id="ARBA00009417"/>
    </source>
</evidence>
<dbReference type="CDD" id="cd00009">
    <property type="entry name" value="AAA"/>
    <property type="match status" value="1"/>
</dbReference>
<dbReference type="PANTHER" id="PTHR42759">
    <property type="entry name" value="MOXR FAMILY PROTEIN"/>
    <property type="match status" value="1"/>
</dbReference>
<dbReference type="RefSeq" id="WP_053603065.1">
    <property type="nucleotide sequence ID" value="NZ_CP012600.1"/>
</dbReference>
<dbReference type="PATRIC" id="fig|1441095.3.peg.1471"/>
<accession>A0A0M4FQA4</accession>
<evidence type="ECO:0000259" key="2">
    <source>
        <dbReference type="SMART" id="SM00382"/>
    </source>
</evidence>
<reference evidence="3 4" key="2">
    <citation type="journal article" date="2016" name="Int. J. Syst. Evol. Microbiol.">
        <title>Bacillus gobiensis sp. nov., isolated from a soil sample.</title>
        <authorList>
            <person name="Liu B."/>
            <person name="Liu G.H."/>
            <person name="Cetin S."/>
            <person name="Schumann P."/>
            <person name="Pan Z.Z."/>
            <person name="Chen Q.Q."/>
        </authorList>
    </citation>
    <scope>NUCLEOTIDE SEQUENCE [LARGE SCALE GENOMIC DNA]</scope>
    <source>
        <strain evidence="3 4">FJAT-4402</strain>
    </source>
</reference>
<dbReference type="InterPro" id="IPR001270">
    <property type="entry name" value="ClpA/B"/>
</dbReference>
<dbReference type="Pfam" id="PF07728">
    <property type="entry name" value="AAA_5"/>
    <property type="match status" value="1"/>
</dbReference>
<dbReference type="Proteomes" id="UP000067625">
    <property type="component" value="Chromosome"/>
</dbReference>
<dbReference type="AlphaFoldDB" id="A0A0M4FQA4"/>
<comment type="similarity">
    <text evidence="1">Belongs to the CbbQ/NirQ/NorQ/GpvN family.</text>
</comment>
<dbReference type="EMBL" id="CP012600">
    <property type="protein sequence ID" value="ALC81309.1"/>
    <property type="molecule type" value="Genomic_DNA"/>
</dbReference>
<dbReference type="PRINTS" id="PR00300">
    <property type="entry name" value="CLPPROTEASEA"/>
</dbReference>
<dbReference type="GO" id="GO:0005524">
    <property type="term" value="F:ATP binding"/>
    <property type="evidence" value="ECO:0007669"/>
    <property type="project" value="InterPro"/>
</dbReference>
<dbReference type="InterPro" id="IPR003593">
    <property type="entry name" value="AAA+_ATPase"/>
</dbReference>
<dbReference type="Gene3D" id="3.40.50.300">
    <property type="entry name" value="P-loop containing nucleotide triphosphate hydrolases"/>
    <property type="match status" value="1"/>
</dbReference>
<dbReference type="STRING" id="1441095.AM592_06660"/>
<dbReference type="GO" id="GO:0016887">
    <property type="term" value="F:ATP hydrolysis activity"/>
    <property type="evidence" value="ECO:0007669"/>
    <property type="project" value="InterPro"/>
</dbReference>
<name>A0A0M4FQA4_9BACI</name>
<dbReference type="InterPro" id="IPR011704">
    <property type="entry name" value="ATPase_dyneun-rel_AAA"/>
</dbReference>
<gene>
    <name evidence="3" type="ORF">AM592_06660</name>
</gene>
<keyword evidence="4" id="KW-1185">Reference proteome</keyword>
<evidence type="ECO:0000313" key="3">
    <source>
        <dbReference type="EMBL" id="ALC81309.1"/>
    </source>
</evidence>
<reference evidence="4" key="1">
    <citation type="submission" date="2015-08" db="EMBL/GenBank/DDBJ databases">
        <title>Genome sequencing project for genomic taxonomy and phylogenomics of Bacillus-like bacteria.</title>
        <authorList>
            <person name="Liu B."/>
            <person name="Wang J."/>
            <person name="Zhu Y."/>
            <person name="Liu G."/>
            <person name="Chen Q."/>
            <person name="Chen Z."/>
            <person name="Lan J."/>
            <person name="Che J."/>
            <person name="Ge C."/>
            <person name="Shi H."/>
            <person name="Pan Z."/>
            <person name="Liu X."/>
        </authorList>
    </citation>
    <scope>NUCLEOTIDE SEQUENCE [LARGE SCALE GENOMIC DNA]</scope>
    <source>
        <strain evidence="4">FJAT-4402</strain>
    </source>
</reference>
<dbReference type="InterPro" id="IPR027417">
    <property type="entry name" value="P-loop_NTPase"/>
</dbReference>
<protein>
    <recommendedName>
        <fullName evidence="2">AAA+ ATPase domain-containing protein</fullName>
    </recommendedName>
</protein>
<dbReference type="InterPro" id="IPR050764">
    <property type="entry name" value="CbbQ/NirQ/NorQ/GpvN"/>
</dbReference>
<organism evidence="3 4">
    <name type="scientific">Bacillus gobiensis</name>
    <dbReference type="NCBI Taxonomy" id="1441095"/>
    <lineage>
        <taxon>Bacteria</taxon>
        <taxon>Bacillati</taxon>
        <taxon>Bacillota</taxon>
        <taxon>Bacilli</taxon>
        <taxon>Bacillales</taxon>
        <taxon>Bacillaceae</taxon>
        <taxon>Bacillus</taxon>
    </lineage>
</organism>